<evidence type="ECO:0000313" key="2">
    <source>
        <dbReference type="EMBL" id="PQF22190.1"/>
    </source>
</evidence>
<comment type="caution">
    <text evidence="2">The sequence shown here is derived from an EMBL/GenBank/DDBJ whole genome shotgun (WGS) entry which is preliminary data.</text>
</comment>
<reference evidence="2 3" key="1">
    <citation type="journal article" date="2018" name="Pathog. Dis.">
        <title>Whole-genome sequencing based characterization of antimicrobial resistance in Enterococcus.</title>
        <authorList>
            <person name="Tyson G."/>
        </authorList>
    </citation>
    <scope>NUCLEOTIDE SEQUENCE [LARGE SCALE GENOMIC DNA]</scope>
    <source>
        <strain evidence="2 3">CVM N55263</strain>
    </source>
</reference>
<protein>
    <recommendedName>
        <fullName evidence="4">Type VII secretion protein EssA</fullName>
    </recommendedName>
</protein>
<evidence type="ECO:0008006" key="4">
    <source>
        <dbReference type="Google" id="ProtNLM"/>
    </source>
</evidence>
<dbReference type="RefSeq" id="WP_104872257.1">
    <property type="nucleotide sequence ID" value="NZ_PUAP01000034.1"/>
</dbReference>
<dbReference type="EMBL" id="PUAP01000034">
    <property type="protein sequence ID" value="PQF22190.1"/>
    <property type="molecule type" value="Genomic_DNA"/>
</dbReference>
<evidence type="ECO:0000256" key="1">
    <source>
        <dbReference type="SAM" id="Phobius"/>
    </source>
</evidence>
<name>A0A2S7RRF3_ENTMU</name>
<feature type="transmembrane region" description="Helical" evidence="1">
    <location>
        <begin position="129"/>
        <end position="149"/>
    </location>
</feature>
<keyword evidence="1" id="KW-0812">Transmembrane</keyword>
<organism evidence="2 3">
    <name type="scientific">Enterococcus mundtii</name>
    <dbReference type="NCBI Taxonomy" id="53346"/>
    <lineage>
        <taxon>Bacteria</taxon>
        <taxon>Bacillati</taxon>
        <taxon>Bacillota</taxon>
        <taxon>Bacilli</taxon>
        <taxon>Lactobacillales</taxon>
        <taxon>Enterococcaceae</taxon>
        <taxon>Enterococcus</taxon>
    </lineage>
</organism>
<keyword evidence="1" id="KW-0472">Membrane</keyword>
<gene>
    <name evidence="2" type="ORF">CUS89_11695</name>
</gene>
<dbReference type="AlphaFoldDB" id="A0A2S7RRF3"/>
<keyword evidence="1" id="KW-1133">Transmembrane helix</keyword>
<dbReference type="Proteomes" id="UP000237934">
    <property type="component" value="Unassembled WGS sequence"/>
</dbReference>
<proteinExistence type="predicted"/>
<sequence length="161" mass="18476">MVQKKIEGLLFLLVLLLCLSIPHLTVFAGTLTINNHVIYQEREGIEDHETTFVVHDLFLEDKTKLDQERVQQERQQISMAQNLVFVSKATTQPQVFEQTIIPQLFKEEQMAVGHQLSDNPNHTSIQGRIVLWILLLLGSILLTVGGTYFGKKFSQQKYKND</sequence>
<evidence type="ECO:0000313" key="3">
    <source>
        <dbReference type="Proteomes" id="UP000237934"/>
    </source>
</evidence>
<accession>A0A2S7RRF3</accession>